<name>W4FR35_APHAT</name>
<proteinExistence type="predicted"/>
<evidence type="ECO:0000256" key="1">
    <source>
        <dbReference type="SAM" id="MobiDB-lite"/>
    </source>
</evidence>
<dbReference type="GeneID" id="20817001"/>
<sequence length="195" mass="22031">MVKRQKRTSKQTRVLKVDLRSNMMRQVPAAIQALERGWNCSTNIHSKRVAPVSDEERGRRAAERAEKRAAARRLMQQRPPRRVHVEAKPWNGSTKTDSKRVDPATPAQRDQQGLLRMAERQARTLRLQALRCVAFQPAAKWNASTRVTSQEVVVARPRVEPVVAVPRPRVVPVVAVPRPRVTPLVHILVCNGSSN</sequence>
<feature type="region of interest" description="Disordered" evidence="1">
    <location>
        <begin position="49"/>
        <end position="112"/>
    </location>
</feature>
<accession>W4FR35</accession>
<feature type="compositionally biased region" description="Basic and acidic residues" evidence="1">
    <location>
        <begin position="54"/>
        <end position="69"/>
    </location>
</feature>
<reference evidence="2" key="1">
    <citation type="submission" date="2013-12" db="EMBL/GenBank/DDBJ databases">
        <title>The Genome Sequence of Aphanomyces astaci APO3.</title>
        <authorList>
            <consortium name="The Broad Institute Genomics Platform"/>
            <person name="Russ C."/>
            <person name="Tyler B."/>
            <person name="van West P."/>
            <person name="Dieguez-Uribeondo J."/>
            <person name="Young S.K."/>
            <person name="Zeng Q."/>
            <person name="Gargeya S."/>
            <person name="Fitzgerald M."/>
            <person name="Abouelleil A."/>
            <person name="Alvarado L."/>
            <person name="Chapman S.B."/>
            <person name="Gainer-Dewar J."/>
            <person name="Goldberg J."/>
            <person name="Griggs A."/>
            <person name="Gujja S."/>
            <person name="Hansen M."/>
            <person name="Howarth C."/>
            <person name="Imamovic A."/>
            <person name="Ireland A."/>
            <person name="Larimer J."/>
            <person name="McCowan C."/>
            <person name="Murphy C."/>
            <person name="Pearson M."/>
            <person name="Poon T.W."/>
            <person name="Priest M."/>
            <person name="Roberts A."/>
            <person name="Saif S."/>
            <person name="Shea T."/>
            <person name="Sykes S."/>
            <person name="Wortman J."/>
            <person name="Nusbaum C."/>
            <person name="Birren B."/>
        </authorList>
    </citation>
    <scope>NUCLEOTIDE SEQUENCE [LARGE SCALE GENOMIC DNA]</scope>
    <source>
        <strain evidence="2">APO3</strain>
    </source>
</reference>
<gene>
    <name evidence="2" type="ORF">H257_15005</name>
</gene>
<organism evidence="2">
    <name type="scientific">Aphanomyces astaci</name>
    <name type="common">Crayfish plague agent</name>
    <dbReference type="NCBI Taxonomy" id="112090"/>
    <lineage>
        <taxon>Eukaryota</taxon>
        <taxon>Sar</taxon>
        <taxon>Stramenopiles</taxon>
        <taxon>Oomycota</taxon>
        <taxon>Saprolegniomycetes</taxon>
        <taxon>Saprolegniales</taxon>
        <taxon>Verrucalvaceae</taxon>
        <taxon>Aphanomyces</taxon>
    </lineage>
</organism>
<dbReference type="AlphaFoldDB" id="W4FR35"/>
<dbReference type="EMBL" id="KI913177">
    <property type="protein sequence ID" value="ETV69421.1"/>
    <property type="molecule type" value="Genomic_DNA"/>
</dbReference>
<feature type="non-terminal residue" evidence="2">
    <location>
        <position position="195"/>
    </location>
</feature>
<protein>
    <submittedName>
        <fullName evidence="2">Uncharacterized protein</fullName>
    </submittedName>
</protein>
<evidence type="ECO:0000313" key="2">
    <source>
        <dbReference type="EMBL" id="ETV69421.1"/>
    </source>
</evidence>
<dbReference type="RefSeq" id="XP_009841278.1">
    <property type="nucleotide sequence ID" value="XM_009842976.1"/>
</dbReference>
<dbReference type="VEuPathDB" id="FungiDB:H257_15005"/>